<feature type="transmembrane region" description="Helical" evidence="6">
    <location>
        <begin position="110"/>
        <end position="126"/>
    </location>
</feature>
<dbReference type="EMBL" id="CP029843">
    <property type="protein sequence ID" value="AWV07774.1"/>
    <property type="molecule type" value="Genomic_DNA"/>
</dbReference>
<evidence type="ECO:0000256" key="3">
    <source>
        <dbReference type="ARBA" id="ARBA00022692"/>
    </source>
</evidence>
<keyword evidence="8" id="KW-1185">Reference proteome</keyword>
<evidence type="ECO:0000256" key="6">
    <source>
        <dbReference type="SAM" id="Phobius"/>
    </source>
</evidence>
<feature type="transmembrane region" description="Helical" evidence="6">
    <location>
        <begin position="6"/>
        <end position="27"/>
    </location>
</feature>
<dbReference type="PANTHER" id="PTHR30086">
    <property type="entry name" value="ARGININE EXPORTER PROTEIN ARGO"/>
    <property type="match status" value="1"/>
</dbReference>
<dbReference type="GO" id="GO:0005886">
    <property type="term" value="C:plasma membrane"/>
    <property type="evidence" value="ECO:0007669"/>
    <property type="project" value="UniProtKB-SubCell"/>
</dbReference>
<keyword evidence="2" id="KW-1003">Cell membrane</keyword>
<keyword evidence="3 6" id="KW-0812">Transmembrane</keyword>
<proteinExistence type="predicted"/>
<dbReference type="PANTHER" id="PTHR30086:SF21">
    <property type="entry name" value="TRANSPORT PROTEIN"/>
    <property type="match status" value="1"/>
</dbReference>
<feature type="transmembrane region" description="Helical" evidence="6">
    <location>
        <begin position="39"/>
        <end position="57"/>
    </location>
</feature>
<dbReference type="PIRSF" id="PIRSF006324">
    <property type="entry name" value="LeuE"/>
    <property type="match status" value="1"/>
</dbReference>
<feature type="transmembrane region" description="Helical" evidence="6">
    <location>
        <begin position="183"/>
        <end position="204"/>
    </location>
</feature>
<gene>
    <name evidence="7" type="ORF">C9I47_2091</name>
</gene>
<protein>
    <submittedName>
        <fullName evidence="7">Threonine efflux protein</fullName>
    </submittedName>
</protein>
<name>A0A2U9TA61_9GAMM</name>
<evidence type="ECO:0000256" key="5">
    <source>
        <dbReference type="ARBA" id="ARBA00023136"/>
    </source>
</evidence>
<keyword evidence="5 6" id="KW-0472">Membrane</keyword>
<dbReference type="GO" id="GO:0015171">
    <property type="term" value="F:amino acid transmembrane transporter activity"/>
    <property type="evidence" value="ECO:0007669"/>
    <property type="project" value="TreeGrafter"/>
</dbReference>
<dbReference type="RefSeq" id="WP_111266861.1">
    <property type="nucleotide sequence ID" value="NZ_CP029843.1"/>
</dbReference>
<evidence type="ECO:0000313" key="8">
    <source>
        <dbReference type="Proteomes" id="UP000249447"/>
    </source>
</evidence>
<evidence type="ECO:0000313" key="7">
    <source>
        <dbReference type="EMBL" id="AWV07774.1"/>
    </source>
</evidence>
<feature type="transmembrane region" description="Helical" evidence="6">
    <location>
        <begin position="69"/>
        <end position="89"/>
    </location>
</feature>
<dbReference type="KEGG" id="lmb:C9I47_2091"/>
<reference evidence="7 8" key="1">
    <citation type="submission" date="2018-05" db="EMBL/GenBank/DDBJ databases">
        <title>The complete genome of Lysobacter maris HZ9B, a marine bacterium antagonistic against terrestrial plant pathogens.</title>
        <authorList>
            <person name="Zhang X.-Q."/>
        </authorList>
    </citation>
    <scope>NUCLEOTIDE SEQUENCE [LARGE SCALE GENOMIC DNA]</scope>
    <source>
        <strain evidence="7 8">HZ9B</strain>
    </source>
</reference>
<comment type="subcellular location">
    <subcellularLocation>
        <location evidence="1">Cell membrane</location>
        <topology evidence="1">Multi-pass membrane protein</topology>
    </subcellularLocation>
</comment>
<sequence length="208" mass="22478">MDLWQAFLTVTVVHLLAAAAPGPDFVLVSQQSLVHGRRAGVLCALGIALGLSIHIVYSSLGAASLVSQSSVWLTVAKYAAAAYLIYLGIRGLRSRPAPPMEAAPAPERRPALKLVAMGFTCNAINPKAPLYFLSLFTLVLSPQMPAVQLVLLGVWMMLVQFGWFATVALLLSKPAVRRRFQRIGHWVDRALGTLMLGFGLRILFARGS</sequence>
<feature type="transmembrane region" description="Helical" evidence="6">
    <location>
        <begin position="146"/>
        <end position="171"/>
    </location>
</feature>
<evidence type="ECO:0000256" key="4">
    <source>
        <dbReference type="ARBA" id="ARBA00022989"/>
    </source>
</evidence>
<dbReference type="OrthoDB" id="581870at2"/>
<evidence type="ECO:0000256" key="2">
    <source>
        <dbReference type="ARBA" id="ARBA00022475"/>
    </source>
</evidence>
<evidence type="ECO:0000256" key="1">
    <source>
        <dbReference type="ARBA" id="ARBA00004651"/>
    </source>
</evidence>
<accession>A0A2U9TA61</accession>
<dbReference type="InterPro" id="IPR001123">
    <property type="entry name" value="LeuE-type"/>
</dbReference>
<keyword evidence="4 6" id="KW-1133">Transmembrane helix</keyword>
<dbReference type="Proteomes" id="UP000249447">
    <property type="component" value="Chromosome"/>
</dbReference>
<dbReference type="Pfam" id="PF01810">
    <property type="entry name" value="LysE"/>
    <property type="match status" value="1"/>
</dbReference>
<organism evidence="7 8">
    <name type="scientific">Marilutibacter maris</name>
    <dbReference type="NCBI Taxonomy" id="1605891"/>
    <lineage>
        <taxon>Bacteria</taxon>
        <taxon>Pseudomonadati</taxon>
        <taxon>Pseudomonadota</taxon>
        <taxon>Gammaproteobacteria</taxon>
        <taxon>Lysobacterales</taxon>
        <taxon>Lysobacteraceae</taxon>
        <taxon>Marilutibacter</taxon>
    </lineage>
</organism>
<dbReference type="AlphaFoldDB" id="A0A2U9TA61"/>